<gene>
    <name evidence="1" type="ORF">BJX68DRAFT_267175</name>
</gene>
<dbReference type="Proteomes" id="UP001610444">
    <property type="component" value="Unassembled WGS sequence"/>
</dbReference>
<keyword evidence="2" id="KW-1185">Reference proteome</keyword>
<evidence type="ECO:0000313" key="1">
    <source>
        <dbReference type="EMBL" id="KAL2849323.1"/>
    </source>
</evidence>
<dbReference type="RefSeq" id="XP_070898710.1">
    <property type="nucleotide sequence ID" value="XM_071045731.1"/>
</dbReference>
<name>A0ABR4KAL4_9EURO</name>
<sequence>MAVVQLDMMKQLYGMQPTGFAQGKSFVCMLLSALMLILELWCFCLGEGTEDSGNVASIRLAHRSSSTPQYRLHHRNLVSNLDQKSALQVLKNTMPLVRLFTTSARLNLLKIMGETIMEDVRTMNGPDGPTWVDFFEKMRDRVESNYEMLEWYRIQGAQAYPSRKDPADPQKVITVSFYNKRRARIVT</sequence>
<dbReference type="GeneID" id="98160895"/>
<proteinExistence type="predicted"/>
<comment type="caution">
    <text evidence="1">The sequence shown here is derived from an EMBL/GenBank/DDBJ whole genome shotgun (WGS) entry which is preliminary data.</text>
</comment>
<reference evidence="1 2" key="1">
    <citation type="submission" date="2024-07" db="EMBL/GenBank/DDBJ databases">
        <title>Section-level genome sequencing and comparative genomics of Aspergillus sections Usti and Cavernicolus.</title>
        <authorList>
            <consortium name="Lawrence Berkeley National Laboratory"/>
            <person name="Nybo J.L."/>
            <person name="Vesth T.C."/>
            <person name="Theobald S."/>
            <person name="Frisvad J.C."/>
            <person name="Larsen T.O."/>
            <person name="Kjaerboelling I."/>
            <person name="Rothschild-Mancinelli K."/>
            <person name="Lyhne E.K."/>
            <person name="Kogle M.E."/>
            <person name="Barry K."/>
            <person name="Clum A."/>
            <person name="Na H."/>
            <person name="Ledsgaard L."/>
            <person name="Lin J."/>
            <person name="Lipzen A."/>
            <person name="Kuo A."/>
            <person name="Riley R."/>
            <person name="Mondo S."/>
            <person name="LaButti K."/>
            <person name="Haridas S."/>
            <person name="Pangalinan J."/>
            <person name="Salamov A.A."/>
            <person name="Simmons B.A."/>
            <person name="Magnuson J.K."/>
            <person name="Chen J."/>
            <person name="Drula E."/>
            <person name="Henrissat B."/>
            <person name="Wiebenga A."/>
            <person name="Lubbers R.J."/>
            <person name="Gomes A.C."/>
            <person name="Macurrencykelacurrency M.R."/>
            <person name="Stajich J."/>
            <person name="Grigoriev I.V."/>
            <person name="Mortensen U.H."/>
            <person name="De vries R.P."/>
            <person name="Baker S.E."/>
            <person name="Andersen M.R."/>
        </authorList>
    </citation>
    <scope>NUCLEOTIDE SEQUENCE [LARGE SCALE GENOMIC DNA]</scope>
    <source>
        <strain evidence="1 2">CBS 756.74</strain>
    </source>
</reference>
<dbReference type="EMBL" id="JBFXLR010000023">
    <property type="protein sequence ID" value="KAL2849323.1"/>
    <property type="molecule type" value="Genomic_DNA"/>
</dbReference>
<organism evidence="1 2">
    <name type="scientific">Aspergillus pseudodeflectus</name>
    <dbReference type="NCBI Taxonomy" id="176178"/>
    <lineage>
        <taxon>Eukaryota</taxon>
        <taxon>Fungi</taxon>
        <taxon>Dikarya</taxon>
        <taxon>Ascomycota</taxon>
        <taxon>Pezizomycotina</taxon>
        <taxon>Eurotiomycetes</taxon>
        <taxon>Eurotiomycetidae</taxon>
        <taxon>Eurotiales</taxon>
        <taxon>Aspergillaceae</taxon>
        <taxon>Aspergillus</taxon>
        <taxon>Aspergillus subgen. Nidulantes</taxon>
    </lineage>
</organism>
<accession>A0ABR4KAL4</accession>
<evidence type="ECO:0000313" key="2">
    <source>
        <dbReference type="Proteomes" id="UP001610444"/>
    </source>
</evidence>
<protein>
    <submittedName>
        <fullName evidence="1">Uncharacterized protein</fullName>
    </submittedName>
</protein>